<accession>A0A016S4Y1</accession>
<evidence type="ECO:0000313" key="3">
    <source>
        <dbReference type="Proteomes" id="UP000024635"/>
    </source>
</evidence>
<keyword evidence="1" id="KW-0812">Transmembrane</keyword>
<comment type="caution">
    <text evidence="2">The sequence shown here is derived from an EMBL/GenBank/DDBJ whole genome shotgun (WGS) entry which is preliminary data.</text>
</comment>
<proteinExistence type="predicted"/>
<name>A0A016S4Y1_9BILA</name>
<keyword evidence="1" id="KW-1133">Transmembrane helix</keyword>
<evidence type="ECO:0000256" key="1">
    <source>
        <dbReference type="SAM" id="Phobius"/>
    </source>
</evidence>
<dbReference type="EMBL" id="JARK01001628">
    <property type="protein sequence ID" value="EYB85720.1"/>
    <property type="molecule type" value="Genomic_DNA"/>
</dbReference>
<keyword evidence="3" id="KW-1185">Reference proteome</keyword>
<evidence type="ECO:0000313" key="2">
    <source>
        <dbReference type="EMBL" id="EYB85720.1"/>
    </source>
</evidence>
<dbReference type="AlphaFoldDB" id="A0A016S4Y1"/>
<sequence>MLVPPTDPKIIMNHKATFEILNRSPGDSFDQCFQNVRLLQNRCRIFGPRILEQFFGTCNGASTIYFVLILMPISSSLCLFIFIHIFSLLLWFSDLNQNVLAR</sequence>
<dbReference type="Proteomes" id="UP000024635">
    <property type="component" value="Unassembled WGS sequence"/>
</dbReference>
<reference evidence="3" key="1">
    <citation type="journal article" date="2015" name="Nat. Genet.">
        <title>The genome and transcriptome of the zoonotic hookworm Ancylostoma ceylanicum identify infection-specific gene families.</title>
        <authorList>
            <person name="Schwarz E.M."/>
            <person name="Hu Y."/>
            <person name="Antoshechkin I."/>
            <person name="Miller M.M."/>
            <person name="Sternberg P.W."/>
            <person name="Aroian R.V."/>
        </authorList>
    </citation>
    <scope>NUCLEOTIDE SEQUENCE</scope>
    <source>
        <strain evidence="3">HY135</strain>
    </source>
</reference>
<feature type="transmembrane region" description="Helical" evidence="1">
    <location>
        <begin position="64"/>
        <end position="92"/>
    </location>
</feature>
<organism evidence="2 3">
    <name type="scientific">Ancylostoma ceylanicum</name>
    <dbReference type="NCBI Taxonomy" id="53326"/>
    <lineage>
        <taxon>Eukaryota</taxon>
        <taxon>Metazoa</taxon>
        <taxon>Ecdysozoa</taxon>
        <taxon>Nematoda</taxon>
        <taxon>Chromadorea</taxon>
        <taxon>Rhabditida</taxon>
        <taxon>Rhabditina</taxon>
        <taxon>Rhabditomorpha</taxon>
        <taxon>Strongyloidea</taxon>
        <taxon>Ancylostomatidae</taxon>
        <taxon>Ancylostomatinae</taxon>
        <taxon>Ancylostoma</taxon>
    </lineage>
</organism>
<protein>
    <submittedName>
        <fullName evidence="2">Uncharacterized protein</fullName>
    </submittedName>
</protein>
<gene>
    <name evidence="2" type="primary">Acey_s0292.g1580</name>
    <name evidence="2" type="ORF">Y032_0292g1580</name>
</gene>
<keyword evidence="1" id="KW-0472">Membrane</keyword>